<evidence type="ECO:0000313" key="1">
    <source>
        <dbReference type="EMBL" id="EEG23823.1"/>
    </source>
</evidence>
<accession>C0DVT5</accession>
<gene>
    <name evidence="1" type="ORF">EIKCOROL_01477</name>
</gene>
<reference evidence="1 2" key="1">
    <citation type="submission" date="2009-01" db="EMBL/GenBank/DDBJ databases">
        <authorList>
            <person name="Fulton L."/>
            <person name="Clifton S."/>
            <person name="Chinwalla A.T."/>
            <person name="Mitreva M."/>
            <person name="Sodergren E."/>
            <person name="Weinstock G."/>
            <person name="Clifton S."/>
            <person name="Dooling D.J."/>
            <person name="Fulton B."/>
            <person name="Minx P."/>
            <person name="Pepin K.H."/>
            <person name="Johnson M."/>
            <person name="Bhonagiri V."/>
            <person name="Nash W.E."/>
            <person name="Mardis E.R."/>
            <person name="Wilson R.K."/>
        </authorList>
    </citation>
    <scope>NUCLEOTIDE SEQUENCE [LARGE SCALE GENOMIC DNA]</scope>
    <source>
        <strain evidence="1 2">ATCC 23834</strain>
    </source>
</reference>
<dbReference type="Proteomes" id="UP000005837">
    <property type="component" value="Unassembled WGS sequence"/>
</dbReference>
<name>C0DVT5_EIKCO</name>
<comment type="caution">
    <text evidence="1">The sequence shown here is derived from an EMBL/GenBank/DDBJ whole genome shotgun (WGS) entry which is preliminary data.</text>
</comment>
<organism evidence="1 2">
    <name type="scientific">Eikenella corrodens ATCC 23834</name>
    <dbReference type="NCBI Taxonomy" id="546274"/>
    <lineage>
        <taxon>Bacteria</taxon>
        <taxon>Pseudomonadati</taxon>
        <taxon>Pseudomonadota</taxon>
        <taxon>Betaproteobacteria</taxon>
        <taxon>Neisseriales</taxon>
        <taxon>Neisseriaceae</taxon>
        <taxon>Eikenella</taxon>
    </lineage>
</organism>
<protein>
    <submittedName>
        <fullName evidence="1">Uncharacterized protein</fullName>
    </submittedName>
</protein>
<dbReference type="HOGENOM" id="CLU_3250807_0_0_4"/>
<dbReference type="EMBL" id="ACEA01000026">
    <property type="protein sequence ID" value="EEG23823.1"/>
    <property type="molecule type" value="Genomic_DNA"/>
</dbReference>
<evidence type="ECO:0000313" key="2">
    <source>
        <dbReference type="Proteomes" id="UP000005837"/>
    </source>
</evidence>
<proteinExistence type="predicted"/>
<sequence>MAIIERWRVFRLRRILFLLACVAAGLAAVEGFGFGVLMLYFS</sequence>
<dbReference type="AlphaFoldDB" id="C0DVT5"/>